<accession>A0ABW6C0K4</accession>
<dbReference type="Proteomes" id="UP001597641">
    <property type="component" value="Unassembled WGS sequence"/>
</dbReference>
<keyword evidence="2" id="KW-1185">Reference proteome</keyword>
<comment type="caution">
    <text evidence="1">The sequence shown here is derived from an EMBL/GenBank/DDBJ whole genome shotgun (WGS) entry which is preliminary data.</text>
</comment>
<proteinExistence type="predicted"/>
<dbReference type="EMBL" id="JBHUOX010000027">
    <property type="protein sequence ID" value="MFD3003320.1"/>
    <property type="molecule type" value="Genomic_DNA"/>
</dbReference>
<organism evidence="1 2">
    <name type="scientific">Pontibacter toksunensis</name>
    <dbReference type="NCBI Taxonomy" id="1332631"/>
    <lineage>
        <taxon>Bacteria</taxon>
        <taxon>Pseudomonadati</taxon>
        <taxon>Bacteroidota</taxon>
        <taxon>Cytophagia</taxon>
        <taxon>Cytophagales</taxon>
        <taxon>Hymenobacteraceae</taxon>
        <taxon>Pontibacter</taxon>
    </lineage>
</organism>
<name>A0ABW6C0K4_9BACT</name>
<gene>
    <name evidence="1" type="ORF">ACFS7Z_23370</name>
</gene>
<evidence type="ECO:0000313" key="2">
    <source>
        <dbReference type="Proteomes" id="UP001597641"/>
    </source>
</evidence>
<protein>
    <submittedName>
        <fullName evidence="1">Uncharacterized protein</fullName>
    </submittedName>
</protein>
<reference evidence="2" key="1">
    <citation type="journal article" date="2019" name="Int. J. Syst. Evol. Microbiol.">
        <title>The Global Catalogue of Microorganisms (GCM) 10K type strain sequencing project: providing services to taxonomists for standard genome sequencing and annotation.</title>
        <authorList>
            <consortium name="The Broad Institute Genomics Platform"/>
            <consortium name="The Broad Institute Genome Sequencing Center for Infectious Disease"/>
            <person name="Wu L."/>
            <person name="Ma J."/>
        </authorList>
    </citation>
    <scope>NUCLEOTIDE SEQUENCE [LARGE SCALE GENOMIC DNA]</scope>
    <source>
        <strain evidence="2">KCTC 23984</strain>
    </source>
</reference>
<dbReference type="RefSeq" id="WP_377490473.1">
    <property type="nucleotide sequence ID" value="NZ_JBHUOX010000027.1"/>
</dbReference>
<evidence type="ECO:0000313" key="1">
    <source>
        <dbReference type="EMBL" id="MFD3003320.1"/>
    </source>
</evidence>
<sequence>MFVIAHHFIQEPELFWASAPEIIAAIPPHIKLHSVYPSRDLKTGTCVWEAPSAGEVQNLVDSMLGKMSRNVCYEVNEEAAIGLPQKTLEEAAS</sequence>